<dbReference type="PANTHER" id="PTHR30604">
    <property type="entry name" value="PROTEIN TRANSPORT PROTEIN HOFQ"/>
    <property type="match status" value="1"/>
</dbReference>
<accession>A0ABY2D6W9</accession>
<evidence type="ECO:0000256" key="9">
    <source>
        <dbReference type="SAM" id="MobiDB-lite"/>
    </source>
</evidence>
<dbReference type="InterPro" id="IPR001775">
    <property type="entry name" value="GspD/PilQ"/>
</dbReference>
<reference evidence="12 13" key="1">
    <citation type="submission" date="2019-03" db="EMBL/GenBank/DDBJ databases">
        <title>Halomonas marinisediminis sp. nov., a moderately halophilic bacterium isolated from the Bohai Gulf.</title>
        <authorList>
            <person name="Ji X."/>
        </authorList>
    </citation>
    <scope>NUCLEOTIDE SEQUENCE [LARGE SCALE GENOMIC DNA]</scope>
    <source>
        <strain evidence="12 13">204</strain>
    </source>
</reference>
<dbReference type="Gene3D" id="3.30.1370.130">
    <property type="match status" value="1"/>
</dbReference>
<dbReference type="InterPro" id="IPR038591">
    <property type="entry name" value="NolW-like_sf"/>
</dbReference>
<feature type="domain" description="Secretin/TonB short N-terminal" evidence="11">
    <location>
        <begin position="303"/>
        <end position="351"/>
    </location>
</feature>
<dbReference type="NCBIfam" id="TIGR02515">
    <property type="entry name" value="IV_pilus_PilQ"/>
    <property type="match status" value="1"/>
</dbReference>
<evidence type="ECO:0000256" key="5">
    <source>
        <dbReference type="ARBA" id="ARBA00023136"/>
    </source>
</evidence>
<dbReference type="InterPro" id="IPR011662">
    <property type="entry name" value="Secretin/TonB_short_N"/>
</dbReference>
<dbReference type="Gene3D" id="3.30.1370.120">
    <property type="match status" value="1"/>
</dbReference>
<dbReference type="RefSeq" id="WP_132042765.1">
    <property type="nucleotide sequence ID" value="NZ_SLTR01000009.1"/>
</dbReference>
<keyword evidence="13" id="KW-1185">Reference proteome</keyword>
<dbReference type="InterPro" id="IPR021731">
    <property type="entry name" value="AMIN_dom"/>
</dbReference>
<dbReference type="Pfam" id="PF11741">
    <property type="entry name" value="AMIN"/>
    <property type="match status" value="2"/>
</dbReference>
<evidence type="ECO:0000256" key="8">
    <source>
        <dbReference type="RuleBase" id="RU004004"/>
    </source>
</evidence>
<comment type="similarity">
    <text evidence="7">Belongs to the bacterial secretin family.</text>
</comment>
<dbReference type="Pfam" id="PF03958">
    <property type="entry name" value="Secretin_N"/>
    <property type="match status" value="1"/>
</dbReference>
<protein>
    <submittedName>
        <fullName evidence="12">Type IV pilus secretin PilQ</fullName>
    </submittedName>
</protein>
<keyword evidence="6" id="KW-0998">Cell outer membrane</keyword>
<dbReference type="InterPro" id="IPR004846">
    <property type="entry name" value="T2SS/T3SS_dom"/>
</dbReference>
<evidence type="ECO:0000256" key="4">
    <source>
        <dbReference type="ARBA" id="ARBA00022927"/>
    </source>
</evidence>
<evidence type="ECO:0000313" key="13">
    <source>
        <dbReference type="Proteomes" id="UP000294823"/>
    </source>
</evidence>
<proteinExistence type="inferred from homology"/>
<evidence type="ECO:0000256" key="2">
    <source>
        <dbReference type="ARBA" id="ARBA00022448"/>
    </source>
</evidence>
<dbReference type="PRINTS" id="PR00811">
    <property type="entry name" value="BCTERIALGSPD"/>
</dbReference>
<name>A0ABY2D6W9_9GAMM</name>
<feature type="region of interest" description="Disordered" evidence="9">
    <location>
        <begin position="133"/>
        <end position="166"/>
    </location>
</feature>
<evidence type="ECO:0000256" key="3">
    <source>
        <dbReference type="ARBA" id="ARBA00022729"/>
    </source>
</evidence>
<dbReference type="SMART" id="SM00965">
    <property type="entry name" value="STN"/>
    <property type="match status" value="1"/>
</dbReference>
<keyword evidence="4" id="KW-0653">Protein transport</keyword>
<dbReference type="InterPro" id="IPR013355">
    <property type="entry name" value="Pilus_4_PilQ"/>
</dbReference>
<dbReference type="Gene3D" id="2.60.40.3500">
    <property type="match status" value="1"/>
</dbReference>
<evidence type="ECO:0000256" key="7">
    <source>
        <dbReference type="RuleBase" id="RU004003"/>
    </source>
</evidence>
<dbReference type="PANTHER" id="PTHR30604:SF1">
    <property type="entry name" value="DNA UTILIZATION PROTEIN HOFQ"/>
    <property type="match status" value="1"/>
</dbReference>
<evidence type="ECO:0000259" key="11">
    <source>
        <dbReference type="SMART" id="SM00965"/>
    </source>
</evidence>
<evidence type="ECO:0000313" key="12">
    <source>
        <dbReference type="EMBL" id="TDB02629.1"/>
    </source>
</evidence>
<gene>
    <name evidence="12" type="ORF">E0702_08380</name>
</gene>
<dbReference type="Pfam" id="PF00263">
    <property type="entry name" value="Secretin"/>
    <property type="match status" value="1"/>
</dbReference>
<sequence>MQAHIIKRTVALLAMLAVSGAAMAASTLEELDFRQGSSGELEVDLEFSGLVPEVRGYRIDDPARLTIDLMETDNRLDRRSYSLGIGGVQRVTALEAGSRTRLVFDLEGPLPYNTREQGNRLRLAIGGGAADTGVASTADASTAEPASSSRQPVSRGPSVEDIDFHRGGDGAGRLVVTFDRVGIDARVRETGRNRITAELMGVDLPASLDQVYDVSDFDTPLQRVTPQVGRNGVVLNIQGSGDYAMVSTQSGRQLTIEAQPVTRQQQERRVREQFPYTGKRITLNFQDIEVRSVLAIIADFTGLNLVASDSVQGRVTLNLEDVPWDQALDLVLKSHGLASRQEGNVIVVAPAAELAQREQLELETREQLEVLAPLETEYIEVKYAKANDIAALLRGQDGFGLLTERGKVAVDARTNTLLIQDTAEQISTIMDTLERLDVAVRQVQIEARIVIASDSASRELGINWGVSGNRAPGSSGFNVGGAASGNSPQQAFFDPVAGELVYRDRGGLAVDLGGDGRGSMTSFAFGYLSGDVLLDLELRAMESDGKSYTISQPRVITANQSTAVIKQGQERAYREASASGASAVEFKEAVLSLEVTPQITPDNRIIMDVAITNDTFGEFNPGEEPPINKNEIETQVLVDNGETVVLGGILQTEELRSLSKTPFLGDLPVLGKLFRYTQESDDKVELLVFITPRILDDGVALR</sequence>
<evidence type="ECO:0000256" key="1">
    <source>
        <dbReference type="ARBA" id="ARBA00004370"/>
    </source>
</evidence>
<dbReference type="Gene3D" id="2.60.40.3470">
    <property type="match status" value="1"/>
</dbReference>
<feature type="signal peptide" evidence="10">
    <location>
        <begin position="1"/>
        <end position="24"/>
    </location>
</feature>
<evidence type="ECO:0000256" key="10">
    <source>
        <dbReference type="SAM" id="SignalP"/>
    </source>
</evidence>
<dbReference type="EMBL" id="SLTR01000009">
    <property type="protein sequence ID" value="TDB02629.1"/>
    <property type="molecule type" value="Genomic_DNA"/>
</dbReference>
<comment type="subcellular location">
    <subcellularLocation>
        <location evidence="8">Cell outer membrane</location>
    </subcellularLocation>
    <subcellularLocation>
        <location evidence="1">Membrane</location>
    </subcellularLocation>
</comment>
<comment type="caution">
    <text evidence="12">The sequence shown here is derived from an EMBL/GenBank/DDBJ whole genome shotgun (WGS) entry which is preliminary data.</text>
</comment>
<dbReference type="InterPro" id="IPR051808">
    <property type="entry name" value="Type_IV_pilus_biogenesis"/>
</dbReference>
<dbReference type="Proteomes" id="UP000294823">
    <property type="component" value="Unassembled WGS sequence"/>
</dbReference>
<keyword evidence="3 10" id="KW-0732">Signal</keyword>
<feature type="compositionally biased region" description="Polar residues" evidence="9">
    <location>
        <begin position="134"/>
        <end position="152"/>
    </location>
</feature>
<organism evidence="12 13">
    <name type="scientific">Halomonas marinisediminis</name>
    <dbReference type="NCBI Taxonomy" id="2546095"/>
    <lineage>
        <taxon>Bacteria</taxon>
        <taxon>Pseudomonadati</taxon>
        <taxon>Pseudomonadota</taxon>
        <taxon>Gammaproteobacteria</taxon>
        <taxon>Oceanospirillales</taxon>
        <taxon>Halomonadaceae</taxon>
        <taxon>Halomonas</taxon>
    </lineage>
</organism>
<keyword evidence="5" id="KW-0472">Membrane</keyword>
<dbReference type="InterPro" id="IPR005644">
    <property type="entry name" value="NolW-like"/>
</dbReference>
<evidence type="ECO:0000256" key="6">
    <source>
        <dbReference type="ARBA" id="ARBA00023237"/>
    </source>
</evidence>
<dbReference type="Pfam" id="PF07660">
    <property type="entry name" value="STN"/>
    <property type="match status" value="1"/>
</dbReference>
<feature type="chain" id="PRO_5046720989" evidence="10">
    <location>
        <begin position="25"/>
        <end position="702"/>
    </location>
</feature>
<keyword evidence="2 8" id="KW-0813">Transport</keyword>